<dbReference type="EMBL" id="WHOC01000183">
    <property type="protein sequence ID" value="NOU90987.1"/>
    <property type="molecule type" value="Genomic_DNA"/>
</dbReference>
<dbReference type="Gene3D" id="2.60.40.2340">
    <property type="match status" value="1"/>
</dbReference>
<dbReference type="RefSeq" id="WP_171693712.1">
    <property type="nucleotide sequence ID" value="NZ_WHOC01000183.1"/>
</dbReference>
<dbReference type="PANTHER" id="PTHR43739">
    <property type="entry name" value="XYLOGLUCANASE (EUROFUNG)"/>
    <property type="match status" value="1"/>
</dbReference>
<proteinExistence type="predicted"/>
<keyword evidence="3" id="KW-1185">Reference proteome</keyword>
<dbReference type="InterPro" id="IPR052025">
    <property type="entry name" value="Xyloglucanase_GH74"/>
</dbReference>
<reference evidence="2 3" key="1">
    <citation type="submission" date="2019-10" db="EMBL/GenBank/DDBJ databases">
        <title>Description of Paenibacillus choica sp. nov.</title>
        <authorList>
            <person name="Carlier A."/>
            <person name="Qi S."/>
        </authorList>
    </citation>
    <scope>NUCLEOTIDE SEQUENCE [LARGE SCALE GENOMIC DNA]</scope>
    <source>
        <strain evidence="2 3">LMG 31460</strain>
    </source>
</reference>
<feature type="chain" id="PRO_5045146394" evidence="1">
    <location>
        <begin position="26"/>
        <end position="1327"/>
    </location>
</feature>
<keyword evidence="1" id="KW-0732">Signal</keyword>
<accession>A0ABX1ZD23</accession>
<dbReference type="InterPro" id="IPR013783">
    <property type="entry name" value="Ig-like_fold"/>
</dbReference>
<sequence>MLRRALAYACMFVALFALLPVIGYADGDQPPVITTDQTSITVQESVYSIAGSVSEQAVVTVNGTTTELGVDLTFIQSVNLQQGINTIVIEAKNGDGLQAEPLVITVDYIPVMAYEYGNALFGEGGWITGLVFHPQEELKYIRTDVGGTYRMDETQQQWIPLNDDLPYSLWTWYSVDGIAVDPNDPNVVYAAVGLASNAQNSYRKGTVFKSGDKGESWTPLPLELNFSGNGDLRWVGERIGVDPFDSARIWVSSRQEGLWVSEDGGQSWSLSAFPGILTDNYGVTVLLFDRHHQGVVYAAAYEDGIYRSNDSGDSWVKLAGSDNPDKPARMVLSASGALYVTTENHGKGVLKYESGIWINLTPDSNMTNFSDEPAGYNGISINPFNEQSIIVSPHNMGGVLFRTEDGGNIWTRIDSSNSVLQSDIPWMKPAYWAASIGALEFDPYHNNQVWFTDWHGIWKTEDITAETIQWEQIQQGHEEMTTRSVKSIPQQTRLAIGGADMGGGISYHYDEYPERIDNLGMSEIYDWDFLESDPSQLVMVGGSKVSGLGAVSHDSGDTWTKFPAYPVIGGLPTKVAMSATDPSLFLVTTSDYSVFRTADGGSTWTEIFDIPVTAKGPWTWSNVLKSDRVNGNKFYFIDYKTGDVYRSTNGGLNFTKTVTLPLPEDRRWIYMQPSFHSEGELWISLDDKGLYRSIDSGSTFIRVDRVDQAFNIALGKPAAGSWDPAVYMYGTIGGIEGMFRSLDNGQSWQDIDKGDTGFGNRPQTMDASKQVFGLVFVGTTGRGVRYGKVENSDIIPPKIHLNQENLIVNHAQFEVSGSANENATIMIQGNPVPVDNDMGFTGQVILQPGDNVITVQATDNYGNSFIKRLHVIYDSVAPALTLDQTHATVRQAEFIISGTLNERGSVSIDGHSYSTSDDLAFISTVTLQSGMNSVLVTPVDEAGNQGTPVSLNIEYVPIPSFDLVLTEIGVEEASYQEGDNVHLYAIVKNQGNEATPLQYVMVHFVKNHDYAIERSGGSGTKWYPSGGNQSSTSLSIATSNLQLSIAPGESIRFTSGTYNVPMGQSHFKLLAIADATSKFLATEEDRTNNTLASMVSSSLVTEFSIGTQVGASVIDAVYRRIDFQLNVNSQNKFLKPTIGLMPGSTIAPQSGAYMNFGSPVAYIVTTANGVKQMWTAANTLTANLPSPYFDLVVTEVGVDDSDYAPGDEVRFYAVIENKGNIPSPLQYVNVHFVVGASTALEKGDKKWYPDGGNLSSTALRSGDKNVYVSILPGAENAIKVYASGTYTILERRQSFNLLSIVDASGKFFDTEPNRRNNYKASVVSNSN</sequence>
<dbReference type="Gene3D" id="2.60.40.10">
    <property type="entry name" value="Immunoglobulins"/>
    <property type="match status" value="5"/>
</dbReference>
<evidence type="ECO:0000313" key="2">
    <source>
        <dbReference type="EMBL" id="NOU90987.1"/>
    </source>
</evidence>
<dbReference type="SUPFAM" id="SSF110296">
    <property type="entry name" value="Oligoxyloglucan reducing end-specific cellobiohydrolase"/>
    <property type="match status" value="2"/>
</dbReference>
<dbReference type="PANTHER" id="PTHR43739:SF5">
    <property type="entry name" value="EXO-ALPHA-SIALIDASE"/>
    <property type="match status" value="1"/>
</dbReference>
<comment type="caution">
    <text evidence="2">The sequence shown here is derived from an EMBL/GenBank/DDBJ whole genome shotgun (WGS) entry which is preliminary data.</text>
</comment>
<feature type="signal peptide" evidence="1">
    <location>
        <begin position="1"/>
        <end position="25"/>
    </location>
</feature>
<evidence type="ECO:0000313" key="3">
    <source>
        <dbReference type="Proteomes" id="UP000658690"/>
    </source>
</evidence>
<dbReference type="Proteomes" id="UP000658690">
    <property type="component" value="Unassembled WGS sequence"/>
</dbReference>
<protein>
    <submittedName>
        <fullName evidence="2">Uncharacterized protein</fullName>
    </submittedName>
</protein>
<organism evidence="2 3">
    <name type="scientific">Paenibacillus germinis</name>
    <dbReference type="NCBI Taxonomy" id="2654979"/>
    <lineage>
        <taxon>Bacteria</taxon>
        <taxon>Bacillati</taxon>
        <taxon>Bacillota</taxon>
        <taxon>Bacilli</taxon>
        <taxon>Bacillales</taxon>
        <taxon>Paenibacillaceae</taxon>
        <taxon>Paenibacillus</taxon>
    </lineage>
</organism>
<dbReference type="InterPro" id="IPR015943">
    <property type="entry name" value="WD40/YVTN_repeat-like_dom_sf"/>
</dbReference>
<dbReference type="Gene3D" id="2.130.10.10">
    <property type="entry name" value="YVTN repeat-like/Quinoprotein amine dehydrogenase"/>
    <property type="match status" value="2"/>
</dbReference>
<name>A0ABX1ZD23_9BACL</name>
<gene>
    <name evidence="2" type="ORF">GC102_35465</name>
</gene>
<evidence type="ECO:0000256" key="1">
    <source>
        <dbReference type="SAM" id="SignalP"/>
    </source>
</evidence>